<sequence length="299" mass="33996">MASSRRSKFLATELVKGAQTAWLNLWSANRPPVLTELPLDMIYEISTHLHPADLLGVSRLNKTLRQMLLQKSSRWLWRASFERYSETALGRSGYMLAGPWHGGPGIAYGGGPANAYGGPGTASGCPKTPDDLSEPEYARFLFDDLCMNCSAPGGIYIAWKACMRYCEKCVSILHIFSTLEEAIPQDADLGRTFTANFVLAVHCEGNDIDLYVRSEVEAFVTELGRLQDRDAGTDTDTDTDTAMVIHAWLEEQRAYCQKAYGHMIWLDEWKRERERIRIEAKTREKRRNWGRRSWSFWRG</sequence>
<comment type="caution">
    <text evidence="2">The sequence shown here is derived from an EMBL/GenBank/DDBJ whole genome shotgun (WGS) entry which is preliminary data.</text>
</comment>
<gene>
    <name evidence="2" type="ORF">BD626DRAFT_506124</name>
</gene>
<evidence type="ECO:0000313" key="3">
    <source>
        <dbReference type="Proteomes" id="UP000320762"/>
    </source>
</evidence>
<dbReference type="AlphaFoldDB" id="A0A550C5B0"/>
<evidence type="ECO:0000313" key="2">
    <source>
        <dbReference type="EMBL" id="TRM59993.1"/>
    </source>
</evidence>
<dbReference type="InterPro" id="IPR036047">
    <property type="entry name" value="F-box-like_dom_sf"/>
</dbReference>
<accession>A0A550C5B0</accession>
<evidence type="ECO:0000259" key="1">
    <source>
        <dbReference type="PROSITE" id="PS50181"/>
    </source>
</evidence>
<name>A0A550C5B0_9AGAR</name>
<dbReference type="EMBL" id="VDMD01000024">
    <property type="protein sequence ID" value="TRM59993.1"/>
    <property type="molecule type" value="Genomic_DNA"/>
</dbReference>
<reference evidence="2 3" key="1">
    <citation type="journal article" date="2019" name="New Phytol.">
        <title>Comparative genomics reveals unique wood-decay strategies and fruiting body development in the Schizophyllaceae.</title>
        <authorList>
            <person name="Almasi E."/>
            <person name="Sahu N."/>
            <person name="Krizsan K."/>
            <person name="Balint B."/>
            <person name="Kovacs G.M."/>
            <person name="Kiss B."/>
            <person name="Cseklye J."/>
            <person name="Drula E."/>
            <person name="Henrissat B."/>
            <person name="Nagy I."/>
            <person name="Chovatia M."/>
            <person name="Adam C."/>
            <person name="LaButti K."/>
            <person name="Lipzen A."/>
            <person name="Riley R."/>
            <person name="Grigoriev I.V."/>
            <person name="Nagy L.G."/>
        </authorList>
    </citation>
    <scope>NUCLEOTIDE SEQUENCE [LARGE SCALE GENOMIC DNA]</scope>
    <source>
        <strain evidence="2 3">NL-1724</strain>
    </source>
</reference>
<dbReference type="PROSITE" id="PS50181">
    <property type="entry name" value="FBOX"/>
    <property type="match status" value="1"/>
</dbReference>
<organism evidence="2 3">
    <name type="scientific">Schizophyllum amplum</name>
    <dbReference type="NCBI Taxonomy" id="97359"/>
    <lineage>
        <taxon>Eukaryota</taxon>
        <taxon>Fungi</taxon>
        <taxon>Dikarya</taxon>
        <taxon>Basidiomycota</taxon>
        <taxon>Agaricomycotina</taxon>
        <taxon>Agaricomycetes</taxon>
        <taxon>Agaricomycetidae</taxon>
        <taxon>Agaricales</taxon>
        <taxon>Schizophyllaceae</taxon>
        <taxon>Schizophyllum</taxon>
    </lineage>
</organism>
<feature type="domain" description="F-box" evidence="1">
    <location>
        <begin position="31"/>
        <end position="80"/>
    </location>
</feature>
<protein>
    <recommendedName>
        <fullName evidence="1">F-box domain-containing protein</fullName>
    </recommendedName>
</protein>
<proteinExistence type="predicted"/>
<dbReference type="Proteomes" id="UP000320762">
    <property type="component" value="Unassembled WGS sequence"/>
</dbReference>
<dbReference type="InterPro" id="IPR001810">
    <property type="entry name" value="F-box_dom"/>
</dbReference>
<keyword evidence="3" id="KW-1185">Reference proteome</keyword>
<dbReference type="OrthoDB" id="2322499at2759"/>
<dbReference type="SUPFAM" id="SSF81383">
    <property type="entry name" value="F-box domain"/>
    <property type="match status" value="1"/>
</dbReference>